<keyword evidence="11" id="KW-1185">Reference proteome</keyword>
<dbReference type="InterPro" id="IPR041373">
    <property type="entry name" value="RT_RNaseH"/>
</dbReference>
<keyword evidence="5" id="KW-0378">Hydrolase</keyword>
<dbReference type="GO" id="GO:0004523">
    <property type="term" value="F:RNA-DNA hybrid ribonuclease activity"/>
    <property type="evidence" value="ECO:0007669"/>
    <property type="project" value="InterPro"/>
</dbReference>
<name>A0A225V734_9STRA</name>
<keyword evidence="2" id="KW-0548">Nucleotidyltransferase</keyword>
<keyword evidence="3" id="KW-0540">Nuclease</keyword>
<evidence type="ECO:0000256" key="1">
    <source>
        <dbReference type="ARBA" id="ARBA00022679"/>
    </source>
</evidence>
<keyword evidence="4" id="KW-0255">Endonuclease</keyword>
<evidence type="ECO:0000256" key="2">
    <source>
        <dbReference type="ARBA" id="ARBA00022695"/>
    </source>
</evidence>
<keyword evidence="6 10" id="KW-0695">RNA-directed DNA polymerase</keyword>
<dbReference type="GO" id="GO:0003964">
    <property type="term" value="F:RNA-directed DNA polymerase activity"/>
    <property type="evidence" value="ECO:0007669"/>
    <property type="project" value="UniProtKB-KW"/>
</dbReference>
<evidence type="ECO:0000259" key="8">
    <source>
        <dbReference type="Pfam" id="PF13456"/>
    </source>
</evidence>
<evidence type="ECO:0000256" key="6">
    <source>
        <dbReference type="ARBA" id="ARBA00022918"/>
    </source>
</evidence>
<dbReference type="Gene3D" id="3.30.70.270">
    <property type="match status" value="2"/>
</dbReference>
<dbReference type="Pfam" id="PF13456">
    <property type="entry name" value="RVT_3"/>
    <property type="match status" value="1"/>
</dbReference>
<gene>
    <name evidence="10" type="ORF">PHMEG_00028222</name>
</gene>
<dbReference type="PANTHER" id="PTHR37984:SF5">
    <property type="entry name" value="PROTEIN NYNRIN-LIKE"/>
    <property type="match status" value="1"/>
</dbReference>
<dbReference type="InterPro" id="IPR050951">
    <property type="entry name" value="Retrovirus_Pol_polyprotein"/>
</dbReference>
<evidence type="ECO:0000256" key="3">
    <source>
        <dbReference type="ARBA" id="ARBA00022722"/>
    </source>
</evidence>
<dbReference type="GO" id="GO:0003676">
    <property type="term" value="F:nucleic acid binding"/>
    <property type="evidence" value="ECO:0007669"/>
    <property type="project" value="InterPro"/>
</dbReference>
<sequence length="593" mass="67015">MCIDYRVVNSFIQLSNYPQPLIDDLITGFEGMMWFMSLDMASGFWAVRMTERAKLISAFTCPFGHFQWVHALLYRLRYWGISVSLPKIEFGKRVIPYLSHEIGAKGIRATPKIIKGIQELPFPSTLKGVQSFLGSLNYYYKFIEDYAVVAASLYELTDDQVRAGRDLSRARESFEILKKKIVSTPLLRHPDRTKPFVIIPHANQWAACAVLGQMHDGLVQPVRFTGRVLSDAELKYHIAEKEVLAVMRVLHVFKNRIEGCSLIIYTRHSVLKWVINSKTAEGRLMPWGVVLSQYDLEIRKVSRDEDGLAVIMGAGITPREHLDEVTEVLIPAKGRIKPPPVVSVEMLSEEYSGVVLSFDGAAKTSTRKGSCGCILWQLPEWKVLDARGYILDGVTVIDAEYFGLLKGLAMALERGIRDIVVVGDSRIVIQQVQGLINCNQPNLQRRLAECETLKKRFQTREFNQAADYLTSKTLVQGESWIVQDDLEKQHLEVVSKICEQLVKSSESTDSRVRSGDLIQDSGEEDDNARARHSPGPECAPLSSAARVMAVLTRSRSQEADDDEVAPMGPLEFQAERWRRIKVHQEEDEYLAEI</sequence>
<dbReference type="EMBL" id="NBNE01007515">
    <property type="protein sequence ID" value="OWZ00557.1"/>
    <property type="molecule type" value="Genomic_DNA"/>
</dbReference>
<dbReference type="InterPro" id="IPR012337">
    <property type="entry name" value="RNaseH-like_sf"/>
</dbReference>
<evidence type="ECO:0000313" key="11">
    <source>
        <dbReference type="Proteomes" id="UP000198211"/>
    </source>
</evidence>
<dbReference type="InterPro" id="IPR043128">
    <property type="entry name" value="Rev_trsase/Diguanyl_cyclase"/>
</dbReference>
<reference evidence="11" key="1">
    <citation type="submission" date="2017-03" db="EMBL/GenBank/DDBJ databases">
        <title>Phytopthora megakarya and P. palmivora, two closely related causual agents of cacao black pod achieved similar genome size and gene model numbers by different mechanisms.</title>
        <authorList>
            <person name="Ali S."/>
            <person name="Shao J."/>
            <person name="Larry D.J."/>
            <person name="Kronmiller B."/>
            <person name="Shen D."/>
            <person name="Strem M.D."/>
            <person name="Melnick R.L."/>
            <person name="Guiltinan M.J."/>
            <person name="Tyler B.M."/>
            <person name="Meinhardt L.W."/>
            <person name="Bailey B.A."/>
        </authorList>
    </citation>
    <scope>NUCLEOTIDE SEQUENCE [LARGE SCALE GENOMIC DNA]</scope>
    <source>
        <strain evidence="11">zdho120</strain>
    </source>
</reference>
<dbReference type="Proteomes" id="UP000198211">
    <property type="component" value="Unassembled WGS sequence"/>
</dbReference>
<evidence type="ECO:0000256" key="5">
    <source>
        <dbReference type="ARBA" id="ARBA00022801"/>
    </source>
</evidence>
<dbReference type="Gene3D" id="3.30.420.10">
    <property type="entry name" value="Ribonuclease H-like superfamily/Ribonuclease H"/>
    <property type="match status" value="1"/>
</dbReference>
<comment type="caution">
    <text evidence="10">The sequence shown here is derived from an EMBL/GenBank/DDBJ whole genome shotgun (WGS) entry which is preliminary data.</text>
</comment>
<dbReference type="PANTHER" id="PTHR37984">
    <property type="entry name" value="PROTEIN CBG26694"/>
    <property type="match status" value="1"/>
</dbReference>
<evidence type="ECO:0000259" key="9">
    <source>
        <dbReference type="Pfam" id="PF17917"/>
    </source>
</evidence>
<evidence type="ECO:0000256" key="7">
    <source>
        <dbReference type="SAM" id="MobiDB-lite"/>
    </source>
</evidence>
<dbReference type="AlphaFoldDB" id="A0A225V734"/>
<dbReference type="Gene3D" id="3.10.10.10">
    <property type="entry name" value="HIV Type 1 Reverse Transcriptase, subunit A, domain 1"/>
    <property type="match status" value="1"/>
</dbReference>
<feature type="region of interest" description="Disordered" evidence="7">
    <location>
        <begin position="508"/>
        <end position="542"/>
    </location>
</feature>
<organism evidence="10 11">
    <name type="scientific">Phytophthora megakarya</name>
    <dbReference type="NCBI Taxonomy" id="4795"/>
    <lineage>
        <taxon>Eukaryota</taxon>
        <taxon>Sar</taxon>
        <taxon>Stramenopiles</taxon>
        <taxon>Oomycota</taxon>
        <taxon>Peronosporomycetes</taxon>
        <taxon>Peronosporales</taxon>
        <taxon>Peronosporaceae</taxon>
        <taxon>Phytophthora</taxon>
    </lineage>
</organism>
<dbReference type="Pfam" id="PF17917">
    <property type="entry name" value="RT_RNaseH"/>
    <property type="match status" value="1"/>
</dbReference>
<protein>
    <submittedName>
        <fullName evidence="10">Reverse transcriptase</fullName>
    </submittedName>
</protein>
<proteinExistence type="predicted"/>
<dbReference type="InterPro" id="IPR043502">
    <property type="entry name" value="DNA/RNA_pol_sf"/>
</dbReference>
<feature type="domain" description="RNase H type-1" evidence="8">
    <location>
        <begin position="358"/>
        <end position="471"/>
    </location>
</feature>
<keyword evidence="1" id="KW-0808">Transferase</keyword>
<dbReference type="SUPFAM" id="SSF56672">
    <property type="entry name" value="DNA/RNA polymerases"/>
    <property type="match status" value="1"/>
</dbReference>
<dbReference type="InterPro" id="IPR002156">
    <property type="entry name" value="RNaseH_domain"/>
</dbReference>
<accession>A0A225V734</accession>
<dbReference type="SUPFAM" id="SSF53098">
    <property type="entry name" value="Ribonuclease H-like"/>
    <property type="match status" value="1"/>
</dbReference>
<evidence type="ECO:0000256" key="4">
    <source>
        <dbReference type="ARBA" id="ARBA00022759"/>
    </source>
</evidence>
<dbReference type="FunFam" id="3.30.70.270:FF:000020">
    <property type="entry name" value="Transposon Tf2-6 polyprotein-like Protein"/>
    <property type="match status" value="1"/>
</dbReference>
<dbReference type="InterPro" id="IPR036397">
    <property type="entry name" value="RNaseH_sf"/>
</dbReference>
<evidence type="ECO:0000313" key="10">
    <source>
        <dbReference type="EMBL" id="OWZ00557.1"/>
    </source>
</evidence>
<feature type="domain" description="Reverse transcriptase RNase H-like" evidence="9">
    <location>
        <begin position="191"/>
        <end position="294"/>
    </location>
</feature>